<dbReference type="NCBIfam" id="NF040894">
    <property type="entry name" value="puhB_PGC"/>
    <property type="match status" value="1"/>
</dbReference>
<dbReference type="STRING" id="81479.RA876_06095"/>
<proteinExistence type="predicted"/>
<feature type="transmembrane region" description="Helical" evidence="2">
    <location>
        <begin position="74"/>
        <end position="97"/>
    </location>
</feature>
<dbReference type="Proteomes" id="UP000185911">
    <property type="component" value="Unassembled WGS sequence"/>
</dbReference>
<dbReference type="AlphaFoldDB" id="A0A1Q8YDM7"/>
<evidence type="ECO:0000259" key="3">
    <source>
        <dbReference type="Pfam" id="PF03703"/>
    </source>
</evidence>
<feature type="region of interest" description="Disordered" evidence="1">
    <location>
        <begin position="201"/>
        <end position="220"/>
    </location>
</feature>
<dbReference type="InterPro" id="IPR054839">
    <property type="entry name" value="puhB_PGC"/>
</dbReference>
<dbReference type="RefSeq" id="WP_075586653.1">
    <property type="nucleotide sequence ID" value="NZ_MSYM01000013.1"/>
</dbReference>
<feature type="transmembrane region" description="Helical" evidence="2">
    <location>
        <begin position="46"/>
        <end position="62"/>
    </location>
</feature>
<evidence type="ECO:0000313" key="4">
    <source>
        <dbReference type="EMBL" id="OLP06154.1"/>
    </source>
</evidence>
<organism evidence="4 5">
    <name type="scientific">Rhodoferax antarcticus ANT.BR</name>
    <dbReference type="NCBI Taxonomy" id="1111071"/>
    <lineage>
        <taxon>Bacteria</taxon>
        <taxon>Pseudomonadati</taxon>
        <taxon>Pseudomonadota</taxon>
        <taxon>Betaproteobacteria</taxon>
        <taxon>Burkholderiales</taxon>
        <taxon>Comamonadaceae</taxon>
        <taxon>Rhodoferax</taxon>
    </lineage>
</organism>
<protein>
    <submittedName>
        <fullName evidence="4">Photosynthetic complex assembly protein, putative puhB</fullName>
    </submittedName>
</protein>
<gene>
    <name evidence="4" type="primary">puhB</name>
    <name evidence="4" type="ORF">BLL52_2385</name>
</gene>
<evidence type="ECO:0000256" key="2">
    <source>
        <dbReference type="SAM" id="Phobius"/>
    </source>
</evidence>
<feature type="domain" description="YdbS-like PH" evidence="3">
    <location>
        <begin position="99"/>
        <end position="179"/>
    </location>
</feature>
<keyword evidence="2" id="KW-1133">Transmembrane helix</keyword>
<feature type="compositionally biased region" description="Basic and acidic residues" evidence="1">
    <location>
        <begin position="201"/>
        <end position="212"/>
    </location>
</feature>
<dbReference type="InterPro" id="IPR005182">
    <property type="entry name" value="YdbS-like_PH"/>
</dbReference>
<keyword evidence="2" id="KW-0812">Transmembrane</keyword>
<keyword evidence="5" id="KW-1185">Reference proteome</keyword>
<dbReference type="Pfam" id="PF03703">
    <property type="entry name" value="bPH_2"/>
    <property type="match status" value="1"/>
</dbReference>
<reference evidence="4 5" key="1">
    <citation type="submission" date="2017-01" db="EMBL/GenBank/DDBJ databases">
        <title>Genome sequence of Rhodoferax antarcticus ANT.BR, a psychrophilic purple nonsulfur bacterium from an Antarctic microbial mat.</title>
        <authorList>
            <person name="Baker J."/>
            <person name="Riester C."/>
            <person name="Skinner B."/>
            <person name="Newell A."/>
            <person name="Swingley W."/>
            <person name="Madigan M."/>
            <person name="Jung D."/>
            <person name="Asao M."/>
            <person name="Chen M."/>
            <person name="Loughlin P."/>
            <person name="Pan H."/>
            <person name="Lin S."/>
            <person name="Li N."/>
            <person name="Shaw J."/>
            <person name="Prado M."/>
            <person name="Sherman C."/>
            <person name="Li X."/>
            <person name="Tang J."/>
            <person name="Blankenship R."/>
            <person name="Zhao T."/>
            <person name="Touchman J."/>
            <person name="Sattley M."/>
        </authorList>
    </citation>
    <scope>NUCLEOTIDE SEQUENCE [LARGE SCALE GENOMIC DNA]</scope>
    <source>
        <strain evidence="4 5">ANT.BR</strain>
    </source>
</reference>
<sequence>MKATHEHEFEAAPGLPELLPSDEKILWQGAPSWSILAIQAFHLRKIGIYFLCLIALEWIFLVNDGVTSSEIFTALVKSSLIAALALSMLGAVVWFSTKTTMYTITDKRVIMRIGIVLTLTFNLPHQRIASASIKNYKGGSGDLALSLYPTDRIAWLHLWPHARPWKVGQPEPALRCIAQVDKVSSILLSAWQQVNQFDKRQREAAYEPRETQAEQQGQPA</sequence>
<dbReference type="EMBL" id="MSYM01000013">
    <property type="protein sequence ID" value="OLP06154.1"/>
    <property type="molecule type" value="Genomic_DNA"/>
</dbReference>
<accession>A0A1Q8YDM7</accession>
<comment type="caution">
    <text evidence="4">The sequence shown here is derived from an EMBL/GenBank/DDBJ whole genome shotgun (WGS) entry which is preliminary data.</text>
</comment>
<evidence type="ECO:0000313" key="5">
    <source>
        <dbReference type="Proteomes" id="UP000185911"/>
    </source>
</evidence>
<keyword evidence="2" id="KW-0472">Membrane</keyword>
<evidence type="ECO:0000256" key="1">
    <source>
        <dbReference type="SAM" id="MobiDB-lite"/>
    </source>
</evidence>
<name>A0A1Q8YDM7_9BURK</name>